<dbReference type="AlphaFoldDB" id="A0A5M3YZP3"/>
<sequence>MSCHVLPKPTAKKKVSRKEYSLLEEWAPQTLNAYHCAESPKATLAGPSEALTTPERNPTRRRKTRSSSMYEEWKSQALQSDGPVKPATAPPEGEDKQGLVNKTPVLRGPGGVESVKGRHQRSAEAGVSTGIWYPCRLFGGPRKTRLIVFLRAVARTHPKPTNLTAASTSKEIKSAGLVKPGPQSQKQPSGGGYTSPNGTYVGREELVKLSNGVKIENDDTVYFLPSFVIDPWKGVRVMKTECLRRY</sequence>
<feature type="compositionally biased region" description="Low complexity" evidence="1">
    <location>
        <begin position="179"/>
        <end position="188"/>
    </location>
</feature>
<evidence type="ECO:0000313" key="3">
    <source>
        <dbReference type="Proteomes" id="UP000452235"/>
    </source>
</evidence>
<dbReference type="Proteomes" id="UP000452235">
    <property type="component" value="Unassembled WGS sequence"/>
</dbReference>
<reference evidence="2 3" key="1">
    <citation type="submission" date="2020-01" db="EMBL/GenBank/DDBJ databases">
        <title>Aspergillus terreus IFO 6365 whole genome shotgun sequence.</title>
        <authorList>
            <person name="Kanamasa S."/>
            <person name="Takahashi H."/>
        </authorList>
    </citation>
    <scope>NUCLEOTIDE SEQUENCE [LARGE SCALE GENOMIC DNA]</scope>
    <source>
        <strain evidence="2 3">IFO 6365</strain>
    </source>
</reference>
<protein>
    <submittedName>
        <fullName evidence="2">Uncharacterized protein</fullName>
    </submittedName>
</protein>
<keyword evidence="3" id="KW-1185">Reference proteome</keyword>
<evidence type="ECO:0000313" key="2">
    <source>
        <dbReference type="EMBL" id="GFF20182.1"/>
    </source>
</evidence>
<name>A0A5M3YZP3_ASPTE</name>
<organism evidence="2 3">
    <name type="scientific">Aspergillus terreus</name>
    <dbReference type="NCBI Taxonomy" id="33178"/>
    <lineage>
        <taxon>Eukaryota</taxon>
        <taxon>Fungi</taxon>
        <taxon>Dikarya</taxon>
        <taxon>Ascomycota</taxon>
        <taxon>Pezizomycotina</taxon>
        <taxon>Eurotiomycetes</taxon>
        <taxon>Eurotiomycetidae</taxon>
        <taxon>Eurotiales</taxon>
        <taxon>Aspergillaceae</taxon>
        <taxon>Aspergillus</taxon>
        <taxon>Aspergillus subgen. Circumdati</taxon>
    </lineage>
</organism>
<evidence type="ECO:0000256" key="1">
    <source>
        <dbReference type="SAM" id="MobiDB-lite"/>
    </source>
</evidence>
<accession>A0A5M3YZP3</accession>
<proteinExistence type="predicted"/>
<gene>
    <name evidence="2" type="ORF">ATEIFO6365_0011044400</name>
</gene>
<feature type="region of interest" description="Disordered" evidence="1">
    <location>
        <begin position="160"/>
        <end position="198"/>
    </location>
</feature>
<feature type="region of interest" description="Disordered" evidence="1">
    <location>
        <begin position="38"/>
        <end position="123"/>
    </location>
</feature>
<comment type="caution">
    <text evidence="2">The sequence shown here is derived from an EMBL/GenBank/DDBJ whole genome shotgun (WGS) entry which is preliminary data.</text>
</comment>
<dbReference type="EMBL" id="BLJY01000011">
    <property type="protein sequence ID" value="GFF20182.1"/>
    <property type="molecule type" value="Genomic_DNA"/>
</dbReference>
<dbReference type="OrthoDB" id="5419162at2759"/>
<feature type="compositionally biased region" description="Polar residues" evidence="1">
    <location>
        <begin position="160"/>
        <end position="169"/>
    </location>
</feature>